<dbReference type="RefSeq" id="WP_046108480.1">
    <property type="nucleotide sequence ID" value="NZ_JZEX01000104.1"/>
</dbReference>
<evidence type="ECO:0000256" key="10">
    <source>
        <dbReference type="SAM" id="Coils"/>
    </source>
</evidence>
<dbReference type="PATRIC" id="fig|443610.3.peg.184"/>
<dbReference type="InterPro" id="IPR010129">
    <property type="entry name" value="T1SS_HlyD"/>
</dbReference>
<evidence type="ECO:0000313" key="13">
    <source>
        <dbReference type="EMBL" id="KKB11976.1"/>
    </source>
</evidence>
<dbReference type="InterPro" id="IPR058781">
    <property type="entry name" value="HH_AprE-like"/>
</dbReference>
<keyword evidence="3 9" id="KW-0813">Transport</keyword>
<dbReference type="EMBL" id="JZEX01000104">
    <property type="protein sequence ID" value="KKB11976.1"/>
    <property type="molecule type" value="Genomic_DNA"/>
</dbReference>
<comment type="caution">
    <text evidence="13">The sequence shown here is derived from an EMBL/GenBank/DDBJ whole genome shotgun (WGS) entry which is preliminary data.</text>
</comment>
<dbReference type="GO" id="GO:0005886">
    <property type="term" value="C:plasma membrane"/>
    <property type="evidence" value="ECO:0007669"/>
    <property type="project" value="UniProtKB-SubCell"/>
</dbReference>
<evidence type="ECO:0000313" key="14">
    <source>
        <dbReference type="Proteomes" id="UP000033632"/>
    </source>
</evidence>
<keyword evidence="10" id="KW-0175">Coiled coil</keyword>
<dbReference type="GO" id="GO:0015031">
    <property type="term" value="P:protein transport"/>
    <property type="evidence" value="ECO:0007669"/>
    <property type="project" value="InterPro"/>
</dbReference>
<evidence type="ECO:0000256" key="1">
    <source>
        <dbReference type="ARBA" id="ARBA00004377"/>
    </source>
</evidence>
<evidence type="ECO:0000256" key="4">
    <source>
        <dbReference type="ARBA" id="ARBA00022475"/>
    </source>
</evidence>
<protein>
    <recommendedName>
        <fullName evidence="9">Membrane fusion protein (MFP) family protein</fullName>
    </recommendedName>
</protein>
<keyword evidence="4 9" id="KW-1003">Cell membrane</keyword>
<keyword evidence="14" id="KW-1185">Reference proteome</keyword>
<evidence type="ECO:0000256" key="9">
    <source>
        <dbReference type="RuleBase" id="RU365093"/>
    </source>
</evidence>
<dbReference type="STRING" id="443610.VE25_10055"/>
<dbReference type="Pfam" id="PF25994">
    <property type="entry name" value="HH_AprE"/>
    <property type="match status" value="1"/>
</dbReference>
<evidence type="ECO:0000256" key="8">
    <source>
        <dbReference type="ARBA" id="ARBA00023136"/>
    </source>
</evidence>
<dbReference type="OrthoDB" id="9810980at2"/>
<dbReference type="Proteomes" id="UP000033632">
    <property type="component" value="Unassembled WGS sequence"/>
</dbReference>
<organism evidence="13 14">
    <name type="scientific">Devosia geojensis</name>
    <dbReference type="NCBI Taxonomy" id="443610"/>
    <lineage>
        <taxon>Bacteria</taxon>
        <taxon>Pseudomonadati</taxon>
        <taxon>Pseudomonadota</taxon>
        <taxon>Alphaproteobacteria</taxon>
        <taxon>Hyphomicrobiales</taxon>
        <taxon>Devosiaceae</taxon>
        <taxon>Devosia</taxon>
    </lineage>
</organism>
<evidence type="ECO:0000256" key="3">
    <source>
        <dbReference type="ARBA" id="ARBA00022448"/>
    </source>
</evidence>
<reference evidence="13 14" key="1">
    <citation type="submission" date="2015-03" db="EMBL/GenBank/DDBJ databases">
        <authorList>
            <person name="Hassan Y.I."/>
            <person name="Lepp D."/>
            <person name="Li X.-Z."/>
            <person name="Zhou T."/>
        </authorList>
    </citation>
    <scope>NUCLEOTIDE SEQUENCE [LARGE SCALE GENOMIC DNA]</scope>
    <source>
        <strain evidence="13 14">BD-c194</strain>
    </source>
</reference>
<evidence type="ECO:0000256" key="6">
    <source>
        <dbReference type="ARBA" id="ARBA00022692"/>
    </source>
</evidence>
<evidence type="ECO:0000256" key="5">
    <source>
        <dbReference type="ARBA" id="ARBA00022519"/>
    </source>
</evidence>
<evidence type="ECO:0000259" key="12">
    <source>
        <dbReference type="Pfam" id="PF26002"/>
    </source>
</evidence>
<proteinExistence type="inferred from homology"/>
<keyword evidence="7 9" id="KW-1133">Transmembrane helix</keyword>
<name>A0A0F5FSX8_9HYPH</name>
<dbReference type="PANTHER" id="PTHR30386:SF17">
    <property type="entry name" value="ALKALINE PROTEASE SECRETION PROTEIN APRE"/>
    <property type="match status" value="1"/>
</dbReference>
<evidence type="ECO:0000256" key="7">
    <source>
        <dbReference type="ARBA" id="ARBA00022989"/>
    </source>
</evidence>
<keyword evidence="5 9" id="KW-0997">Cell inner membrane</keyword>
<dbReference type="Pfam" id="PF26002">
    <property type="entry name" value="Beta-barrel_AprE"/>
    <property type="match status" value="1"/>
</dbReference>
<accession>A0A0F5FSX8</accession>
<feature type="coiled-coil region" evidence="10">
    <location>
        <begin position="225"/>
        <end position="288"/>
    </location>
</feature>
<gene>
    <name evidence="13" type="ORF">VE25_10055</name>
</gene>
<dbReference type="PRINTS" id="PR01490">
    <property type="entry name" value="RTXTOXIND"/>
</dbReference>
<dbReference type="AlphaFoldDB" id="A0A0F5FSX8"/>
<dbReference type="InterPro" id="IPR058982">
    <property type="entry name" value="Beta-barrel_AprE"/>
</dbReference>
<sequence length="444" mass="48609">MTDIDAGSLSWYKDVPRGIGRQVVFGLAIIGLAFGGFGVWASTAPLAAAVISSGSFVATGENKIVQHLEGGIIKDLDVREGEQVRAGQVLVTLDETAALSNEQQLKLRLARLEAIKARLVAQASGAERYTAPATVLDAGFAISIAEIRESQRAHFEAWRDKLINELQLFERNIAALEFRRGGEVARLDSMNAQRELLVSEMTSKATLLDKGLVTRSELFDIQRAVADADGDIARLEAEIQEIDTQILKYQGELIAARDAARQASLQEMQSVEIELDAVREQIRSARSVLARTEIVSPVNGTVVRLYYHTTGGVVESGKPILEILPSGVPLIIEAPILRNQIDDVKQGQEATVRLVALNQRTTPVLTGEVYYVSADAIPDAGSKDDREVYLARVSIPTEEIARIPGFSPTPGMPAEIMIQTRERTFFEYLIKPVVDSMSRAFREN</sequence>
<dbReference type="Gene3D" id="2.40.50.100">
    <property type="match status" value="1"/>
</dbReference>
<evidence type="ECO:0000256" key="2">
    <source>
        <dbReference type="ARBA" id="ARBA00009477"/>
    </source>
</evidence>
<dbReference type="InterPro" id="IPR050739">
    <property type="entry name" value="MFP"/>
</dbReference>
<feature type="domain" description="AprE-like beta-barrel" evidence="12">
    <location>
        <begin position="330"/>
        <end position="421"/>
    </location>
</feature>
<feature type="domain" description="AprE-like long alpha-helical hairpin" evidence="11">
    <location>
        <begin position="99"/>
        <end position="287"/>
    </location>
</feature>
<keyword evidence="6 9" id="KW-0812">Transmembrane</keyword>
<dbReference type="NCBIfam" id="TIGR01843">
    <property type="entry name" value="type_I_hlyD"/>
    <property type="match status" value="1"/>
</dbReference>
<dbReference type="PANTHER" id="PTHR30386">
    <property type="entry name" value="MEMBRANE FUSION SUBUNIT OF EMRAB-TOLC MULTIDRUG EFFLUX PUMP"/>
    <property type="match status" value="1"/>
</dbReference>
<feature type="transmembrane region" description="Helical" evidence="9">
    <location>
        <begin position="23"/>
        <end position="41"/>
    </location>
</feature>
<comment type="subcellular location">
    <subcellularLocation>
        <location evidence="1 9">Cell inner membrane</location>
        <topology evidence="1 9">Single-pass membrane protein</topology>
    </subcellularLocation>
</comment>
<dbReference type="Gene3D" id="2.40.30.170">
    <property type="match status" value="1"/>
</dbReference>
<keyword evidence="8 9" id="KW-0472">Membrane</keyword>
<evidence type="ECO:0000259" key="11">
    <source>
        <dbReference type="Pfam" id="PF25994"/>
    </source>
</evidence>
<comment type="similarity">
    <text evidence="2 9">Belongs to the membrane fusion protein (MFP) (TC 8.A.1) family.</text>
</comment>